<dbReference type="AlphaFoldDB" id="A0A841H020"/>
<dbReference type="EMBL" id="JACHIA010000008">
    <property type="protein sequence ID" value="MBB6071405.1"/>
    <property type="molecule type" value="Genomic_DNA"/>
</dbReference>
<accession>A0A841H020</accession>
<reference evidence="2 3" key="1">
    <citation type="submission" date="2020-08" db="EMBL/GenBank/DDBJ databases">
        <title>Genomic Encyclopedia of Type Strains, Phase IV (KMG-IV): sequencing the most valuable type-strain genomes for metagenomic binning, comparative biology and taxonomic classification.</title>
        <authorList>
            <person name="Goeker M."/>
        </authorList>
    </citation>
    <scope>NUCLEOTIDE SEQUENCE [LARGE SCALE GENOMIC DNA]</scope>
    <source>
        <strain evidence="2 3">DSM 29007</strain>
    </source>
</reference>
<evidence type="ECO:0000313" key="2">
    <source>
        <dbReference type="EMBL" id="MBB6071405.1"/>
    </source>
</evidence>
<comment type="caution">
    <text evidence="2">The sequence shown here is derived from an EMBL/GenBank/DDBJ whole genome shotgun (WGS) entry which is preliminary data.</text>
</comment>
<evidence type="ECO:0000313" key="3">
    <source>
        <dbReference type="Proteomes" id="UP000582837"/>
    </source>
</evidence>
<keyword evidence="1" id="KW-0732">Signal</keyword>
<dbReference type="RefSeq" id="WP_170036739.1">
    <property type="nucleotide sequence ID" value="NZ_JABDTL010000002.1"/>
</dbReference>
<evidence type="ECO:0000256" key="1">
    <source>
        <dbReference type="SAM" id="SignalP"/>
    </source>
</evidence>
<proteinExistence type="predicted"/>
<sequence>MITSMLPAGRRLWTSVAGAVVLTAVTVDQAHACWSHCVAHYGAITQTSPGVFRELVSCTQSETREGPVYITYFYKEYDFATVSG</sequence>
<gene>
    <name evidence="2" type="ORF">HNQ61_003029</name>
</gene>
<protein>
    <recommendedName>
        <fullName evidence="4">Secreted protein</fullName>
    </recommendedName>
</protein>
<feature type="signal peptide" evidence="1">
    <location>
        <begin position="1"/>
        <end position="19"/>
    </location>
</feature>
<feature type="chain" id="PRO_5032720447" description="Secreted protein" evidence="1">
    <location>
        <begin position="20"/>
        <end position="84"/>
    </location>
</feature>
<organism evidence="2 3">
    <name type="scientific">Longimicrobium terrae</name>
    <dbReference type="NCBI Taxonomy" id="1639882"/>
    <lineage>
        <taxon>Bacteria</taxon>
        <taxon>Pseudomonadati</taxon>
        <taxon>Gemmatimonadota</taxon>
        <taxon>Longimicrobiia</taxon>
        <taxon>Longimicrobiales</taxon>
        <taxon>Longimicrobiaceae</taxon>
        <taxon>Longimicrobium</taxon>
    </lineage>
</organism>
<dbReference type="Proteomes" id="UP000582837">
    <property type="component" value="Unassembled WGS sequence"/>
</dbReference>
<keyword evidence="3" id="KW-1185">Reference proteome</keyword>
<name>A0A841H020_9BACT</name>
<evidence type="ECO:0008006" key="4">
    <source>
        <dbReference type="Google" id="ProtNLM"/>
    </source>
</evidence>